<dbReference type="AlphaFoldDB" id="A0A2U9IS24"/>
<dbReference type="EMBL" id="CP029287">
    <property type="protein sequence ID" value="AWR98805.1"/>
    <property type="molecule type" value="Genomic_DNA"/>
</dbReference>
<sequence>MDYWLQRYQSEKPSMKVEIIDMDIPCNTTCLESTEFKSLLENEAFRSRMEVIDSLFELIKDQVRTLRREISQRVQNQNVNIDELTFTIFRLVEYGGNTSLGEKLTFNDKVIATGSFRELVDINKSIEKMRSDQDIRSICDEIRYLIEALWEHFNKNMVKVQ</sequence>
<dbReference type="Proteomes" id="UP000247586">
    <property type="component" value="Chromosome"/>
</dbReference>
<name>A0A2U9IS24_9CREN</name>
<accession>A0A2U9IS24</accession>
<dbReference type="KEGG" id="mhk:DFR87_02870"/>
<evidence type="ECO:0000313" key="1">
    <source>
        <dbReference type="EMBL" id="AWR98805.1"/>
    </source>
</evidence>
<organism evidence="1 2">
    <name type="scientific">Metallosphaera hakonensis JCM 8857 = DSM 7519</name>
    <dbReference type="NCBI Taxonomy" id="1293036"/>
    <lineage>
        <taxon>Archaea</taxon>
        <taxon>Thermoproteota</taxon>
        <taxon>Thermoprotei</taxon>
        <taxon>Sulfolobales</taxon>
        <taxon>Sulfolobaceae</taxon>
        <taxon>Metallosphaera</taxon>
    </lineage>
</organism>
<protein>
    <submittedName>
        <fullName evidence="1">Uncharacterized protein</fullName>
    </submittedName>
</protein>
<keyword evidence="2" id="KW-1185">Reference proteome</keyword>
<dbReference type="STRING" id="1293036.GCA_001315825_02440"/>
<dbReference type="OrthoDB" id="33859at2157"/>
<gene>
    <name evidence="1" type="ORF">DFR87_02870</name>
</gene>
<reference evidence="1" key="1">
    <citation type="submission" date="2018-05" db="EMBL/GenBank/DDBJ databases">
        <title>Complete Genome Sequences of Extremely Thermoacidophilic, Metal-Mobilizing Type-Strain Members of the Archaeal Family Sulfolobaceae: Acidianus brierleyi DSM-1651T, Acidianus sulfidivorans DSM-18786T, Metallosphaera hakonensis DSM-7519T, and Metallosphaera prunae DSM-10039T.</title>
        <authorList>
            <person name="Counts J.A."/>
            <person name="Kelly R.M."/>
        </authorList>
    </citation>
    <scope>NUCLEOTIDE SEQUENCE [LARGE SCALE GENOMIC DNA]</scope>
    <source>
        <strain evidence="1">HO1-1</strain>
    </source>
</reference>
<evidence type="ECO:0000313" key="2">
    <source>
        <dbReference type="Proteomes" id="UP000247586"/>
    </source>
</evidence>
<proteinExistence type="predicted"/>